<accession>A0ABS4FAG7</accession>
<proteinExistence type="predicted"/>
<dbReference type="GeneID" id="95404353"/>
<dbReference type="Proteomes" id="UP000706926">
    <property type="component" value="Unassembled WGS sequence"/>
</dbReference>
<sequence>MRKNLIAFLVLVMFALTIGCASSPKPVVINEYKMSSVHEDFPVPEQALEREATFGNPNIAEGAKYELENIGGEQGLYPPKAYLEEIRASG</sequence>
<evidence type="ECO:0000313" key="2">
    <source>
        <dbReference type="EMBL" id="MBP1893249.1"/>
    </source>
</evidence>
<dbReference type="RefSeq" id="WP_007132196.1">
    <property type="nucleotide sequence ID" value="NZ_CP139098.1"/>
</dbReference>
<dbReference type="EMBL" id="JAGGKI010000005">
    <property type="protein sequence ID" value="MBP1893249.1"/>
    <property type="molecule type" value="Genomic_DNA"/>
</dbReference>
<gene>
    <name evidence="2" type="ORF">J2Z18_002351</name>
</gene>
<keyword evidence="3" id="KW-1185">Reference proteome</keyword>
<dbReference type="PROSITE" id="PS51257">
    <property type="entry name" value="PROKAR_LIPOPROTEIN"/>
    <property type="match status" value="1"/>
</dbReference>
<feature type="chain" id="PRO_5046149808" evidence="1">
    <location>
        <begin position="22"/>
        <end position="90"/>
    </location>
</feature>
<evidence type="ECO:0000313" key="3">
    <source>
        <dbReference type="Proteomes" id="UP000706926"/>
    </source>
</evidence>
<name>A0ABS4FAG7_9BACL</name>
<organism evidence="2 3">
    <name type="scientific">Paenibacillus lactis</name>
    <dbReference type="NCBI Taxonomy" id="228574"/>
    <lineage>
        <taxon>Bacteria</taxon>
        <taxon>Bacillati</taxon>
        <taxon>Bacillota</taxon>
        <taxon>Bacilli</taxon>
        <taxon>Bacillales</taxon>
        <taxon>Paenibacillaceae</taxon>
        <taxon>Paenibacillus</taxon>
    </lineage>
</organism>
<reference evidence="2 3" key="1">
    <citation type="submission" date="2021-03" db="EMBL/GenBank/DDBJ databases">
        <title>Genomic Encyclopedia of Type Strains, Phase IV (KMG-IV): sequencing the most valuable type-strain genomes for metagenomic binning, comparative biology and taxonomic classification.</title>
        <authorList>
            <person name="Goeker M."/>
        </authorList>
    </citation>
    <scope>NUCLEOTIDE SEQUENCE [LARGE SCALE GENOMIC DNA]</scope>
    <source>
        <strain evidence="2 3">DSM 15596</strain>
    </source>
</reference>
<evidence type="ECO:0000256" key="1">
    <source>
        <dbReference type="SAM" id="SignalP"/>
    </source>
</evidence>
<keyword evidence="1" id="KW-0732">Signal</keyword>
<protein>
    <submittedName>
        <fullName evidence="2">Uncharacterized protein</fullName>
    </submittedName>
</protein>
<feature type="signal peptide" evidence="1">
    <location>
        <begin position="1"/>
        <end position="21"/>
    </location>
</feature>
<comment type="caution">
    <text evidence="2">The sequence shown here is derived from an EMBL/GenBank/DDBJ whole genome shotgun (WGS) entry which is preliminary data.</text>
</comment>